<protein>
    <submittedName>
        <fullName evidence="2">SDR family NAD(P)-dependent oxidoreductase</fullName>
    </submittedName>
</protein>
<dbReference type="EMBL" id="CP031023">
    <property type="protein sequence ID" value="AZA16523.1"/>
    <property type="molecule type" value="Genomic_DNA"/>
</dbReference>
<dbReference type="InterPro" id="IPR002347">
    <property type="entry name" value="SDR_fam"/>
</dbReference>
<dbReference type="InterPro" id="IPR036291">
    <property type="entry name" value="NAD(P)-bd_dom_sf"/>
</dbReference>
<evidence type="ECO:0000313" key="4">
    <source>
        <dbReference type="Proteomes" id="UP001200334"/>
    </source>
</evidence>
<organism evidence="2">
    <name type="scientific">Lactobacillus delbrueckii subsp. lactis</name>
    <dbReference type="NCBI Taxonomy" id="29397"/>
    <lineage>
        <taxon>Bacteria</taxon>
        <taxon>Bacillati</taxon>
        <taxon>Bacillota</taxon>
        <taxon>Bacilli</taxon>
        <taxon>Lactobacillales</taxon>
        <taxon>Lactobacillaceae</taxon>
        <taxon>Lactobacillus</taxon>
    </lineage>
</organism>
<dbReference type="Proteomes" id="UP001200334">
    <property type="component" value="Unassembled WGS sequence"/>
</dbReference>
<evidence type="ECO:0000256" key="1">
    <source>
        <dbReference type="ARBA" id="ARBA00006484"/>
    </source>
</evidence>
<dbReference type="InterPro" id="IPR020904">
    <property type="entry name" value="Sc_DH/Rdtase_CS"/>
</dbReference>
<evidence type="ECO:0000313" key="2">
    <source>
        <dbReference type="EMBL" id="AZA16523.1"/>
    </source>
</evidence>
<dbReference type="CDD" id="cd05233">
    <property type="entry name" value="SDR_c"/>
    <property type="match status" value="1"/>
</dbReference>
<dbReference type="InterPro" id="IPR050259">
    <property type="entry name" value="SDR"/>
</dbReference>
<accession>A0A061CCC3</accession>
<name>A0A061CCC3_LACDL</name>
<dbReference type="EMBL" id="JAJNUY010000031">
    <property type="protein sequence ID" value="MCD5563874.1"/>
    <property type="molecule type" value="Genomic_DNA"/>
</dbReference>
<dbReference type="PROSITE" id="PS00061">
    <property type="entry name" value="ADH_SHORT"/>
    <property type="match status" value="1"/>
</dbReference>
<comment type="similarity">
    <text evidence="1">Belongs to the short-chain dehydrogenases/reductases (SDR) family.</text>
</comment>
<dbReference type="NCBIfam" id="NF047420">
    <property type="entry name" value="EF_P_mod_YmfI"/>
    <property type="match status" value="1"/>
</dbReference>
<reference evidence="2" key="1">
    <citation type="submission" date="2018-07" db="EMBL/GenBank/DDBJ databases">
        <authorList>
            <person name="Somerville V."/>
        </authorList>
    </citation>
    <scope>NUCLEOTIDE SEQUENCE</scope>
    <source>
        <strain evidence="2">NWC_2_2</strain>
    </source>
</reference>
<evidence type="ECO:0000313" key="3">
    <source>
        <dbReference type="EMBL" id="MCD5563874.1"/>
    </source>
</evidence>
<gene>
    <name evidence="2" type="ORF">DQL93_08505</name>
    <name evidence="3" type="ORF">LOB85_07115</name>
</gene>
<dbReference type="SUPFAM" id="SSF51735">
    <property type="entry name" value="NAD(P)-binding Rossmann-fold domains"/>
    <property type="match status" value="1"/>
</dbReference>
<dbReference type="PANTHER" id="PTHR42879:SF2">
    <property type="entry name" value="3-OXOACYL-[ACYL-CARRIER-PROTEIN] REDUCTASE FABG"/>
    <property type="match status" value="1"/>
</dbReference>
<dbReference type="RefSeq" id="WP_003617244.1">
    <property type="nucleotide sequence ID" value="NZ_BJLK01000002.1"/>
</dbReference>
<proteinExistence type="inferred from homology"/>
<dbReference type="Pfam" id="PF00106">
    <property type="entry name" value="adh_short"/>
    <property type="match status" value="1"/>
</dbReference>
<dbReference type="AlphaFoldDB" id="A0A061CCC3"/>
<dbReference type="GO" id="GO:0032787">
    <property type="term" value="P:monocarboxylic acid metabolic process"/>
    <property type="evidence" value="ECO:0007669"/>
    <property type="project" value="UniProtKB-ARBA"/>
</dbReference>
<dbReference type="Gene3D" id="3.40.50.720">
    <property type="entry name" value="NAD(P)-binding Rossmann-like Domain"/>
    <property type="match status" value="1"/>
</dbReference>
<dbReference type="PANTHER" id="PTHR42879">
    <property type="entry name" value="3-OXOACYL-(ACYL-CARRIER-PROTEIN) REDUCTASE"/>
    <property type="match status" value="1"/>
</dbReference>
<reference evidence="3 4" key="2">
    <citation type="submission" date="2021-12" db="EMBL/GenBank/DDBJ databases">
        <title>Antimicrobial susceptibility of Lactobacillus delbrueckii subsp. lactis obtained from milk products and other habitats.</title>
        <authorList>
            <person name="Shani N."/>
        </authorList>
    </citation>
    <scope>NUCLEOTIDE SEQUENCE [LARGE SCALE GENOMIC DNA]</scope>
    <source>
        <strain evidence="3 4">FAM 21755</strain>
    </source>
</reference>
<dbReference type="PRINTS" id="PR00081">
    <property type="entry name" value="GDHRDH"/>
</dbReference>
<sequence>MKRALIFGATGGIGQAIAARLAESGWSMYLHCNRNWEEASDLARTLAEKHSLQDFMPIKLNFLAGDDQLKNFASSLLPVNAVVFAQGITNYDFLGSQSSQVIDQIIKVNLENPIKLTKLLESQLLKQEHSRIVYLGSVYGGQGSAMEAVYSATKGGISRFAQAYAREVAASRFTVNVVAPGAVNTAMNAMFSPETLKELAEEIPAGHLAKPKEIAYWVDCLLNPESDYLTGQTIYVSGGWLE</sequence>